<dbReference type="RefSeq" id="WP_188342173.1">
    <property type="nucleotide sequence ID" value="NZ_CP061283.1"/>
</dbReference>
<accession>A0A7H1BLB3</accession>
<protein>
    <submittedName>
        <fullName evidence="1">Uncharacterized protein</fullName>
    </submittedName>
</protein>
<evidence type="ECO:0000313" key="2">
    <source>
        <dbReference type="Proteomes" id="UP000516428"/>
    </source>
</evidence>
<geneLocation type="plasmid" evidence="1 2">
    <name>unnamed2</name>
</geneLocation>
<keyword evidence="2" id="KW-1185">Reference proteome</keyword>
<dbReference type="KEGG" id="sxn:IAG42_37855"/>
<evidence type="ECO:0000313" key="1">
    <source>
        <dbReference type="EMBL" id="QNS09518.1"/>
    </source>
</evidence>
<dbReference type="Proteomes" id="UP000516428">
    <property type="component" value="Plasmid unnamed2"/>
</dbReference>
<organism evidence="1 2">
    <name type="scientific">Streptomyces xanthii</name>
    <dbReference type="NCBI Taxonomy" id="2768069"/>
    <lineage>
        <taxon>Bacteria</taxon>
        <taxon>Bacillati</taxon>
        <taxon>Actinomycetota</taxon>
        <taxon>Actinomycetes</taxon>
        <taxon>Kitasatosporales</taxon>
        <taxon>Streptomycetaceae</taxon>
        <taxon>Streptomyces</taxon>
    </lineage>
</organism>
<keyword evidence="1" id="KW-0614">Plasmid</keyword>
<gene>
    <name evidence="1" type="ORF">IAG42_37855</name>
</gene>
<dbReference type="EMBL" id="CP061283">
    <property type="protein sequence ID" value="QNS09518.1"/>
    <property type="molecule type" value="Genomic_DNA"/>
</dbReference>
<name>A0A7H1BLB3_9ACTN</name>
<dbReference type="AlphaFoldDB" id="A0A7H1BLB3"/>
<reference evidence="1 2" key="1">
    <citation type="submission" date="2020-09" db="EMBL/GenBank/DDBJ databases">
        <title>A novel species.</title>
        <authorList>
            <person name="Gao J."/>
        </authorList>
    </citation>
    <scope>NUCLEOTIDE SEQUENCE [LARGE SCALE GENOMIC DNA]</scope>
    <source>
        <strain evidence="1 2">CRXT-Y-14</strain>
        <plasmid evidence="1 2">unnamed2</plasmid>
    </source>
</reference>
<sequence length="105" mass="11469">MITARLDYLAAHGTDGNYRRIFLADGKGLSVKGQPGNAQFEEVYLVEGVDVPNSEAWEGEDQWELWLTSDGEDATGRLFYDVPVSAVRALIEEHGGEGAEQDPIG</sequence>
<proteinExistence type="predicted"/>